<accession>B8LYB4</accession>
<dbReference type="OrthoDB" id="429813at2759"/>
<dbReference type="InterPro" id="IPR007817">
    <property type="entry name" value="Isocyanide_synthase_DIT1"/>
</dbReference>
<proteinExistence type="predicted"/>
<keyword evidence="2" id="KW-1185">Reference proteome</keyword>
<dbReference type="Pfam" id="PF05141">
    <property type="entry name" value="DIT1_PvcA"/>
    <property type="match status" value="1"/>
</dbReference>
<evidence type="ECO:0008006" key="3">
    <source>
        <dbReference type="Google" id="ProtNLM"/>
    </source>
</evidence>
<dbReference type="Proteomes" id="UP000001745">
    <property type="component" value="Unassembled WGS sequence"/>
</dbReference>
<dbReference type="EMBL" id="EQ962652">
    <property type="protein sequence ID" value="EED22843.1"/>
    <property type="molecule type" value="Genomic_DNA"/>
</dbReference>
<dbReference type="HOGENOM" id="CLU_038280_1_0_1"/>
<dbReference type="PhylomeDB" id="B8LYB4"/>
<sequence length="393" mass="44665">MTFEYDPTEIVPKVVQVLKSFSQHIRKPGSEENFEKVLDAVQGRIKEYIAENAPITMVLPAFPWKNPNLDKVLGPDPDLGEELGLSRLNDICQEISKFYIYGARLLLICDVPVYNDLVGIPDDEAYDYGLRLRQLAQEKKFSSIQFLRSIDLMGLGDGEKISRSDYLESITMVREKLMSSDYFDQSFNIETELEANPDTKATFDGFFSRISEDLKWGKGIDVAVVADQVAYDAEVARVVKVMIQRLIAYEKLISVTLGEHIRLSIHPSIGKNKISIPLLPHAGKFGDMPWHASVVVLCDGDIMSGDAKDFRDHYDVVMKDGRPYYFRERNPLYEWSVPVYIQHSYKSLLFKNPGDGKQILQEDDRLKLARCIVLHKGHTVHVEGFAVPEDQVA</sequence>
<dbReference type="VEuPathDB" id="FungiDB:TSTA_063250"/>
<dbReference type="PANTHER" id="PTHR37285">
    <property type="entry name" value="SPORE WALL MATURATION PROTEIN DIT1"/>
    <property type="match status" value="1"/>
</dbReference>
<dbReference type="AlphaFoldDB" id="B8LYB4"/>
<dbReference type="InParanoid" id="B8LYB4"/>
<protein>
    <recommendedName>
        <fullName evidence="3">Pyoverdine/dityrosine biosynthesis protein</fullName>
    </recommendedName>
</protein>
<dbReference type="eggNOG" id="ENOG502SITT">
    <property type="taxonomic scope" value="Eukaryota"/>
</dbReference>
<dbReference type="OMA" id="PTRDDWL"/>
<dbReference type="STRING" id="441959.B8LYB4"/>
<name>B8LYB4_TALSN</name>
<organism evidence="1 2">
    <name type="scientific">Talaromyces stipitatus (strain ATCC 10500 / CBS 375.48 / QM 6759 / NRRL 1006)</name>
    <name type="common">Penicillium stipitatum</name>
    <dbReference type="NCBI Taxonomy" id="441959"/>
    <lineage>
        <taxon>Eukaryota</taxon>
        <taxon>Fungi</taxon>
        <taxon>Dikarya</taxon>
        <taxon>Ascomycota</taxon>
        <taxon>Pezizomycotina</taxon>
        <taxon>Eurotiomycetes</taxon>
        <taxon>Eurotiomycetidae</taxon>
        <taxon>Eurotiales</taxon>
        <taxon>Trichocomaceae</taxon>
        <taxon>Talaromyces</taxon>
        <taxon>Talaromyces sect. Talaromyces</taxon>
    </lineage>
</organism>
<dbReference type="RefSeq" id="XP_002340230.1">
    <property type="nucleotide sequence ID" value="XM_002340189.1"/>
</dbReference>
<gene>
    <name evidence="1" type="ORF">TSTA_063250</name>
</gene>
<evidence type="ECO:0000313" key="2">
    <source>
        <dbReference type="Proteomes" id="UP000001745"/>
    </source>
</evidence>
<reference evidence="2" key="1">
    <citation type="journal article" date="2015" name="Genome Announc.">
        <title>Genome sequence of the AIDS-associated pathogen Penicillium marneffei (ATCC18224) and its near taxonomic relative Talaromyces stipitatus (ATCC10500).</title>
        <authorList>
            <person name="Nierman W.C."/>
            <person name="Fedorova-Abrams N.D."/>
            <person name="Andrianopoulos A."/>
        </authorList>
    </citation>
    <scope>NUCLEOTIDE SEQUENCE [LARGE SCALE GENOMIC DNA]</scope>
    <source>
        <strain evidence="2">ATCC 10500 / CBS 375.48 / QM 6759 / NRRL 1006</strain>
    </source>
</reference>
<dbReference type="FunCoup" id="B8LYB4">
    <property type="interactions" value="216"/>
</dbReference>
<dbReference type="PANTHER" id="PTHR37285:SF5">
    <property type="entry name" value="SPORE WALL MATURATION PROTEIN DIT1"/>
    <property type="match status" value="1"/>
</dbReference>
<evidence type="ECO:0000313" key="1">
    <source>
        <dbReference type="EMBL" id="EED22843.1"/>
    </source>
</evidence>
<dbReference type="GeneID" id="8105937"/>